<protein>
    <submittedName>
        <fullName evidence="1">Uncharacterized protein</fullName>
    </submittedName>
</protein>
<organism evidence="1">
    <name type="scientific">Rhizophora mucronata</name>
    <name type="common">Asiatic mangrove</name>
    <dbReference type="NCBI Taxonomy" id="61149"/>
    <lineage>
        <taxon>Eukaryota</taxon>
        <taxon>Viridiplantae</taxon>
        <taxon>Streptophyta</taxon>
        <taxon>Embryophyta</taxon>
        <taxon>Tracheophyta</taxon>
        <taxon>Spermatophyta</taxon>
        <taxon>Magnoliopsida</taxon>
        <taxon>eudicotyledons</taxon>
        <taxon>Gunneridae</taxon>
        <taxon>Pentapetalae</taxon>
        <taxon>rosids</taxon>
        <taxon>fabids</taxon>
        <taxon>Malpighiales</taxon>
        <taxon>Rhizophoraceae</taxon>
        <taxon>Rhizophora</taxon>
    </lineage>
</organism>
<reference evidence="1" key="1">
    <citation type="submission" date="2018-02" db="EMBL/GenBank/DDBJ databases">
        <title>Rhizophora mucronata_Transcriptome.</title>
        <authorList>
            <person name="Meera S.P."/>
            <person name="Sreeshan A."/>
            <person name="Augustine A."/>
        </authorList>
    </citation>
    <scope>NUCLEOTIDE SEQUENCE</scope>
    <source>
        <tissue evidence="1">Leaf</tissue>
    </source>
</reference>
<dbReference type="EMBL" id="GGEC01064254">
    <property type="protein sequence ID" value="MBX44738.1"/>
    <property type="molecule type" value="Transcribed_RNA"/>
</dbReference>
<name>A0A2P2NQF9_RHIMU</name>
<proteinExistence type="predicted"/>
<accession>A0A2P2NQF9</accession>
<evidence type="ECO:0000313" key="1">
    <source>
        <dbReference type="EMBL" id="MBX44738.1"/>
    </source>
</evidence>
<dbReference type="AlphaFoldDB" id="A0A2P2NQF9"/>
<sequence>MKTAHYSIWINSGTNGWNHNLLPLTLPLFYF</sequence>